<dbReference type="EMBL" id="GBRH01226237">
    <property type="protein sequence ID" value="JAD71658.1"/>
    <property type="molecule type" value="Transcribed_RNA"/>
</dbReference>
<reference evidence="1" key="1">
    <citation type="submission" date="2014-09" db="EMBL/GenBank/DDBJ databases">
        <authorList>
            <person name="Magalhaes I.L.F."/>
            <person name="Oliveira U."/>
            <person name="Santos F.R."/>
            <person name="Vidigal T.H.D.A."/>
            <person name="Brescovit A.D."/>
            <person name="Santos A.J."/>
        </authorList>
    </citation>
    <scope>NUCLEOTIDE SEQUENCE</scope>
    <source>
        <tissue evidence="1">Shoot tissue taken approximately 20 cm above the soil surface</tissue>
    </source>
</reference>
<sequence length="43" mass="4760">MLRTVLLSKTLCAYATAPHFAYRSTSADSTTTSLQSLILIKRQ</sequence>
<reference evidence="1" key="2">
    <citation type="journal article" date="2015" name="Data Brief">
        <title>Shoot transcriptome of the giant reed, Arundo donax.</title>
        <authorList>
            <person name="Barrero R.A."/>
            <person name="Guerrero F.D."/>
            <person name="Moolhuijzen P."/>
            <person name="Goolsby J.A."/>
            <person name="Tidwell J."/>
            <person name="Bellgard S.E."/>
            <person name="Bellgard M.I."/>
        </authorList>
    </citation>
    <scope>NUCLEOTIDE SEQUENCE</scope>
    <source>
        <tissue evidence="1">Shoot tissue taken approximately 20 cm above the soil surface</tissue>
    </source>
</reference>
<dbReference type="AlphaFoldDB" id="A0A0A9CB48"/>
<evidence type="ECO:0000313" key="1">
    <source>
        <dbReference type="EMBL" id="JAD71658.1"/>
    </source>
</evidence>
<proteinExistence type="predicted"/>
<name>A0A0A9CB48_ARUDO</name>
<protein>
    <submittedName>
        <fullName evidence="1">Uncharacterized protein</fullName>
    </submittedName>
</protein>
<organism evidence="1">
    <name type="scientific">Arundo donax</name>
    <name type="common">Giant reed</name>
    <name type="synonym">Donax arundinaceus</name>
    <dbReference type="NCBI Taxonomy" id="35708"/>
    <lineage>
        <taxon>Eukaryota</taxon>
        <taxon>Viridiplantae</taxon>
        <taxon>Streptophyta</taxon>
        <taxon>Embryophyta</taxon>
        <taxon>Tracheophyta</taxon>
        <taxon>Spermatophyta</taxon>
        <taxon>Magnoliopsida</taxon>
        <taxon>Liliopsida</taxon>
        <taxon>Poales</taxon>
        <taxon>Poaceae</taxon>
        <taxon>PACMAD clade</taxon>
        <taxon>Arundinoideae</taxon>
        <taxon>Arundineae</taxon>
        <taxon>Arundo</taxon>
    </lineage>
</organism>
<accession>A0A0A9CB48</accession>